<sequence>MISAGTKLTSPADLESFAKKLRSSEDKASRSVRVCIGTGCAAKGSRRLYELFLEAVEQSAQDVTVEAKHVGCHGFCERGPIVVIQPGDIFYQLVEEPDVPEI</sequence>
<comment type="caution">
    <text evidence="1">The sequence shown here is derived from an EMBL/GenBank/DDBJ whole genome shotgun (WGS) entry which is preliminary data.</text>
</comment>
<dbReference type="EMBL" id="BARS01012979">
    <property type="protein sequence ID" value="GAF92166.1"/>
    <property type="molecule type" value="Genomic_DNA"/>
</dbReference>
<feature type="non-terminal residue" evidence="1">
    <location>
        <position position="102"/>
    </location>
</feature>
<dbReference type="InterPro" id="IPR036249">
    <property type="entry name" value="Thioredoxin-like_sf"/>
</dbReference>
<accession>X0TYF0</accession>
<evidence type="ECO:0000313" key="1">
    <source>
        <dbReference type="EMBL" id="GAF92166.1"/>
    </source>
</evidence>
<evidence type="ECO:0008006" key="2">
    <source>
        <dbReference type="Google" id="ProtNLM"/>
    </source>
</evidence>
<name>X0TYF0_9ZZZZ</name>
<dbReference type="AlphaFoldDB" id="X0TYF0"/>
<reference evidence="1" key="1">
    <citation type="journal article" date="2014" name="Front. Microbiol.">
        <title>High frequency of phylogenetically diverse reductive dehalogenase-homologous genes in deep subseafloor sedimentary metagenomes.</title>
        <authorList>
            <person name="Kawai M."/>
            <person name="Futagami T."/>
            <person name="Toyoda A."/>
            <person name="Takaki Y."/>
            <person name="Nishi S."/>
            <person name="Hori S."/>
            <person name="Arai W."/>
            <person name="Tsubouchi T."/>
            <person name="Morono Y."/>
            <person name="Uchiyama I."/>
            <person name="Ito T."/>
            <person name="Fujiyama A."/>
            <person name="Inagaki F."/>
            <person name="Takami H."/>
        </authorList>
    </citation>
    <scope>NUCLEOTIDE SEQUENCE</scope>
    <source>
        <strain evidence="1">Expedition CK06-06</strain>
    </source>
</reference>
<proteinExistence type="predicted"/>
<dbReference type="Pfam" id="PF01257">
    <property type="entry name" value="2Fe-2S_thioredx"/>
    <property type="match status" value="1"/>
</dbReference>
<dbReference type="CDD" id="cd02980">
    <property type="entry name" value="TRX_Fd_family"/>
    <property type="match status" value="1"/>
</dbReference>
<dbReference type="Gene3D" id="3.40.30.10">
    <property type="entry name" value="Glutaredoxin"/>
    <property type="match status" value="1"/>
</dbReference>
<gene>
    <name evidence="1" type="ORF">S01H1_22822</name>
</gene>
<organism evidence="1">
    <name type="scientific">marine sediment metagenome</name>
    <dbReference type="NCBI Taxonomy" id="412755"/>
    <lineage>
        <taxon>unclassified sequences</taxon>
        <taxon>metagenomes</taxon>
        <taxon>ecological metagenomes</taxon>
    </lineage>
</organism>
<dbReference type="SUPFAM" id="SSF52833">
    <property type="entry name" value="Thioredoxin-like"/>
    <property type="match status" value="1"/>
</dbReference>
<protein>
    <recommendedName>
        <fullName evidence="2">(2Fe-2S) ferredoxin domain-containing protein</fullName>
    </recommendedName>
</protein>